<evidence type="ECO:0000313" key="3">
    <source>
        <dbReference type="Proteomes" id="UP001165488"/>
    </source>
</evidence>
<keyword evidence="1" id="KW-0472">Membrane</keyword>
<keyword evidence="3" id="KW-1185">Reference proteome</keyword>
<keyword evidence="1" id="KW-0812">Transmembrane</keyword>
<evidence type="ECO:0000256" key="1">
    <source>
        <dbReference type="SAM" id="Phobius"/>
    </source>
</evidence>
<dbReference type="RefSeq" id="WP_241275137.1">
    <property type="nucleotide sequence ID" value="NZ_JAKZGS010000008.1"/>
</dbReference>
<name>A0ABS9UPU0_9BACT</name>
<dbReference type="Proteomes" id="UP001165488">
    <property type="component" value="Unassembled WGS sequence"/>
</dbReference>
<reference evidence="2" key="1">
    <citation type="submission" date="2022-03" db="EMBL/GenBank/DDBJ databases">
        <title>De novo assembled genomes of Belliella spp. (Cyclobacteriaceae) strains.</title>
        <authorList>
            <person name="Szabo A."/>
            <person name="Korponai K."/>
            <person name="Felfoldi T."/>
        </authorList>
    </citation>
    <scope>NUCLEOTIDE SEQUENCE</scope>
    <source>
        <strain evidence="2">DSM 107340</strain>
    </source>
</reference>
<feature type="transmembrane region" description="Helical" evidence="1">
    <location>
        <begin position="331"/>
        <end position="356"/>
    </location>
</feature>
<evidence type="ECO:0008006" key="4">
    <source>
        <dbReference type="Google" id="ProtNLM"/>
    </source>
</evidence>
<comment type="caution">
    <text evidence="2">The sequence shown here is derived from an EMBL/GenBank/DDBJ whole genome shotgun (WGS) entry which is preliminary data.</text>
</comment>
<feature type="transmembrane region" description="Helical" evidence="1">
    <location>
        <begin position="218"/>
        <end position="235"/>
    </location>
</feature>
<keyword evidence="1" id="KW-1133">Transmembrane helix</keyword>
<organism evidence="2 3">
    <name type="scientific">Belliella calami</name>
    <dbReference type="NCBI Taxonomy" id="2923436"/>
    <lineage>
        <taxon>Bacteria</taxon>
        <taxon>Pseudomonadati</taxon>
        <taxon>Bacteroidota</taxon>
        <taxon>Cytophagia</taxon>
        <taxon>Cytophagales</taxon>
        <taxon>Cyclobacteriaceae</taxon>
        <taxon>Belliella</taxon>
    </lineage>
</organism>
<feature type="transmembrane region" description="Helical" evidence="1">
    <location>
        <begin position="111"/>
        <end position="127"/>
    </location>
</feature>
<feature type="transmembrane region" description="Helical" evidence="1">
    <location>
        <begin position="368"/>
        <end position="401"/>
    </location>
</feature>
<feature type="transmembrane region" description="Helical" evidence="1">
    <location>
        <begin position="241"/>
        <end position="262"/>
    </location>
</feature>
<feature type="transmembrane region" description="Helical" evidence="1">
    <location>
        <begin position="22"/>
        <end position="40"/>
    </location>
</feature>
<feature type="transmembrane region" description="Helical" evidence="1">
    <location>
        <begin position="139"/>
        <end position="159"/>
    </location>
</feature>
<accession>A0ABS9UPU0</accession>
<proteinExistence type="predicted"/>
<gene>
    <name evidence="2" type="ORF">MM236_11525</name>
</gene>
<evidence type="ECO:0000313" key="2">
    <source>
        <dbReference type="EMBL" id="MCH7398626.1"/>
    </source>
</evidence>
<sequence length="424" mass="48443">MGTSEKVENDSSIRQFLSELKFMNLFFIGFILYSIGFTLASTGMVNYLMCSGIQFVGILMFLPSSILLIELKVENNYLKIMVSFYLIYICSIIFRGFVFDFNTIKDLLIDGWFGIFIYLVPVLCLFPKKILLLKKSFDTIYILSVLFLFYVLAFLPVLMERGSQESMGMTEVFSRTLGLTSGFILMTYPYHSLKLKFVSGSVMTFILTMSLYQARRGLMMYCLMIILFAGVLYLMKGHNRAFVVVAILMLISTSFLIGAQILNKSSFFSSIKERGMEDTRSNVEESFYEDMETVDWIIGRGINGQYYCPGIVWDGDSSVYRGIIETDFLQIILKGGLVSLSILLLIFIPAIFLGLFNSNNLLVKAGSIWIMIGLINMYPSTVNTFTLNYILMWVFAGIVYTKKYRMLSDSQIFQQLKDYKTDVS</sequence>
<dbReference type="EMBL" id="JAKZGS010000008">
    <property type="protein sequence ID" value="MCH7398626.1"/>
    <property type="molecule type" value="Genomic_DNA"/>
</dbReference>
<feature type="transmembrane region" description="Helical" evidence="1">
    <location>
        <begin position="46"/>
        <end position="68"/>
    </location>
</feature>
<feature type="transmembrane region" description="Helical" evidence="1">
    <location>
        <begin position="80"/>
        <end position="99"/>
    </location>
</feature>
<protein>
    <recommendedName>
        <fullName evidence="4">O-Antigen ligase</fullName>
    </recommendedName>
</protein>